<evidence type="ECO:0008006" key="4">
    <source>
        <dbReference type="Google" id="ProtNLM"/>
    </source>
</evidence>
<feature type="transmembrane region" description="Helical" evidence="1">
    <location>
        <begin position="65"/>
        <end position="87"/>
    </location>
</feature>
<name>A0A0B1SFH5_OESDE</name>
<accession>A0A0B1SFH5</accession>
<keyword evidence="3" id="KW-1185">Reference proteome</keyword>
<dbReference type="EMBL" id="KN580595">
    <property type="protein sequence ID" value="KHJ82297.1"/>
    <property type="molecule type" value="Genomic_DNA"/>
</dbReference>
<proteinExistence type="predicted"/>
<keyword evidence="1" id="KW-0472">Membrane</keyword>
<feature type="non-terminal residue" evidence="2">
    <location>
        <position position="1"/>
    </location>
</feature>
<feature type="transmembrane region" description="Helical" evidence="1">
    <location>
        <begin position="20"/>
        <end position="44"/>
    </location>
</feature>
<dbReference type="AlphaFoldDB" id="A0A0B1SFH5"/>
<dbReference type="Proteomes" id="UP000053660">
    <property type="component" value="Unassembled WGS sequence"/>
</dbReference>
<protein>
    <recommendedName>
        <fullName evidence="4">Calcineurin-like phosphoesterase domain-containing protein</fullName>
    </recommendedName>
</protein>
<feature type="non-terminal residue" evidence="2">
    <location>
        <position position="140"/>
    </location>
</feature>
<keyword evidence="1" id="KW-0812">Transmembrane</keyword>
<evidence type="ECO:0000313" key="2">
    <source>
        <dbReference type="EMBL" id="KHJ82297.1"/>
    </source>
</evidence>
<organism evidence="2 3">
    <name type="scientific">Oesophagostomum dentatum</name>
    <name type="common">Nodular worm</name>
    <dbReference type="NCBI Taxonomy" id="61180"/>
    <lineage>
        <taxon>Eukaryota</taxon>
        <taxon>Metazoa</taxon>
        <taxon>Ecdysozoa</taxon>
        <taxon>Nematoda</taxon>
        <taxon>Chromadorea</taxon>
        <taxon>Rhabditida</taxon>
        <taxon>Rhabditina</taxon>
        <taxon>Rhabditomorpha</taxon>
        <taxon>Strongyloidea</taxon>
        <taxon>Strongylidae</taxon>
        <taxon>Oesophagostomum</taxon>
    </lineage>
</organism>
<sequence length="140" mass="15492">NAFNIDYFLGSEPHVLAQLSLVGLAAYLHVLIFLIIAEFVHGLSTVSLRCGLFESLSRYIVNSRHVYTCLSLFCALLFILGGLYATFSDPVYTRVYIPLKNLHNGNVKVALLSDLHIGPTVGQKRMSKIVELTNKLNPGL</sequence>
<keyword evidence="1" id="KW-1133">Transmembrane helix</keyword>
<dbReference type="OrthoDB" id="783096at2759"/>
<evidence type="ECO:0000313" key="3">
    <source>
        <dbReference type="Proteomes" id="UP000053660"/>
    </source>
</evidence>
<reference evidence="2 3" key="1">
    <citation type="submission" date="2014-03" db="EMBL/GenBank/DDBJ databases">
        <title>Draft genome of the hookworm Oesophagostomum dentatum.</title>
        <authorList>
            <person name="Mitreva M."/>
        </authorList>
    </citation>
    <scope>NUCLEOTIDE SEQUENCE [LARGE SCALE GENOMIC DNA]</scope>
    <source>
        <strain evidence="2 3">OD-Hann</strain>
    </source>
</reference>
<gene>
    <name evidence="2" type="ORF">OESDEN_18010</name>
</gene>
<evidence type="ECO:0000256" key="1">
    <source>
        <dbReference type="SAM" id="Phobius"/>
    </source>
</evidence>